<keyword evidence="2" id="KW-1185">Reference proteome</keyword>
<organism evidence="1 2">
    <name type="scientific">Enterobacillus tribolii</name>
    <dbReference type="NCBI Taxonomy" id="1487935"/>
    <lineage>
        <taxon>Bacteria</taxon>
        <taxon>Pseudomonadati</taxon>
        <taxon>Pseudomonadota</taxon>
        <taxon>Gammaproteobacteria</taxon>
        <taxon>Enterobacterales</taxon>
        <taxon>Hafniaceae</taxon>
        <taxon>Enterobacillus</taxon>
    </lineage>
</organism>
<comment type="caution">
    <text evidence="1">The sequence shown here is derived from an EMBL/GenBank/DDBJ whole genome shotgun (WGS) entry which is preliminary data.</text>
</comment>
<dbReference type="OrthoDB" id="6516106at2"/>
<dbReference type="EMBL" id="QRAP01000002">
    <property type="protein sequence ID" value="RDK95791.1"/>
    <property type="molecule type" value="Genomic_DNA"/>
</dbReference>
<dbReference type="RefSeq" id="WP_147291330.1">
    <property type="nucleotide sequence ID" value="NZ_QRAP01000002.1"/>
</dbReference>
<name>A0A370R1J5_9GAMM</name>
<gene>
    <name evidence="1" type="ORF">C8D90_102274</name>
</gene>
<dbReference type="Proteomes" id="UP000254848">
    <property type="component" value="Unassembled WGS sequence"/>
</dbReference>
<proteinExistence type="predicted"/>
<evidence type="ECO:0000313" key="2">
    <source>
        <dbReference type="Proteomes" id="UP000254848"/>
    </source>
</evidence>
<reference evidence="1 2" key="1">
    <citation type="submission" date="2018-07" db="EMBL/GenBank/DDBJ databases">
        <title>Genomic Encyclopedia of Type Strains, Phase IV (KMG-IV): sequencing the most valuable type-strain genomes for metagenomic binning, comparative biology and taxonomic classification.</title>
        <authorList>
            <person name="Goeker M."/>
        </authorList>
    </citation>
    <scope>NUCLEOTIDE SEQUENCE [LARGE SCALE GENOMIC DNA]</scope>
    <source>
        <strain evidence="1 2">DSM 103736</strain>
    </source>
</reference>
<evidence type="ECO:0000313" key="1">
    <source>
        <dbReference type="EMBL" id="RDK95791.1"/>
    </source>
</evidence>
<accession>A0A370R1J5</accession>
<protein>
    <submittedName>
        <fullName evidence="1">Uncharacterized protein</fullName>
    </submittedName>
</protein>
<sequence length="294" mass="33957">MSKKQELIEKLCAYGNGINENSGFDEAVKRHYDLMAKIYEKNSLFYKTIIRESRIYIVIAILCFFYSRGKTSQAEVREYCKSMKFASGNSIDSQFFFLRVSGRLEAVRNSENKRILMISPTEKLLAEEREYITSALLPLNVLFPALQLPPDFMSDEANVVAMHRNMYELLINRVIISQVVPEVHLFTEKDSGHMIFISLYLEALTYKRRNNNQPGIFEYPYNTVSKTLAVSRTHVRRIVNAAAKAGWMTVHDNSRIEVTAAFMKLLRNYMALYFALGVYCLELEPGNIRPWAEP</sequence>
<dbReference type="AlphaFoldDB" id="A0A370R1J5"/>